<evidence type="ECO:0000259" key="1">
    <source>
        <dbReference type="Pfam" id="PF05057"/>
    </source>
</evidence>
<reference evidence="2" key="3">
    <citation type="journal article" date="2017" name="Nature">
        <title>Genome sequence of the progenitor of the wheat D genome Aegilops tauschii.</title>
        <authorList>
            <person name="Luo M.C."/>
            <person name="Gu Y.Q."/>
            <person name="Puiu D."/>
            <person name="Wang H."/>
            <person name="Twardziok S.O."/>
            <person name="Deal K.R."/>
            <person name="Huo N."/>
            <person name="Zhu T."/>
            <person name="Wang L."/>
            <person name="Wang Y."/>
            <person name="McGuire P.E."/>
            <person name="Liu S."/>
            <person name="Long H."/>
            <person name="Ramasamy R.K."/>
            <person name="Rodriguez J.C."/>
            <person name="Van S.L."/>
            <person name="Yuan L."/>
            <person name="Wang Z."/>
            <person name="Xia Z."/>
            <person name="Xiao L."/>
            <person name="Anderson O.D."/>
            <person name="Ouyang S."/>
            <person name="Liang Y."/>
            <person name="Zimin A.V."/>
            <person name="Pertea G."/>
            <person name="Qi P."/>
            <person name="Bennetzen J.L."/>
            <person name="Dai X."/>
            <person name="Dawson M.W."/>
            <person name="Muller H.G."/>
            <person name="Kugler K."/>
            <person name="Rivarola-Duarte L."/>
            <person name="Spannagl M."/>
            <person name="Mayer K.F.X."/>
            <person name="Lu F.H."/>
            <person name="Bevan M.W."/>
            <person name="Leroy P."/>
            <person name="Li P."/>
            <person name="You F.M."/>
            <person name="Sun Q."/>
            <person name="Liu Z."/>
            <person name="Lyons E."/>
            <person name="Wicker T."/>
            <person name="Salzberg S.L."/>
            <person name="Devos K.M."/>
            <person name="Dvorak J."/>
        </authorList>
    </citation>
    <scope>NUCLEOTIDE SEQUENCE [LARGE SCALE GENOMIC DNA]</scope>
    <source>
        <strain evidence="2">cv. AL8/78</strain>
    </source>
</reference>
<proteinExistence type="predicted"/>
<dbReference type="Gramene" id="AET7Gv20278900.61">
    <property type="protein sequence ID" value="AET7Gv20278900.61"/>
    <property type="gene ID" value="AET7Gv20278900"/>
</dbReference>
<evidence type="ECO:0000313" key="2">
    <source>
        <dbReference type="EnsemblPlants" id="AET7Gv20278900.61"/>
    </source>
</evidence>
<evidence type="ECO:0000313" key="3">
    <source>
        <dbReference type="Proteomes" id="UP000015105"/>
    </source>
</evidence>
<dbReference type="AlphaFoldDB" id="A0A453QQF1"/>
<dbReference type="InterPro" id="IPR007751">
    <property type="entry name" value="DUF676_lipase-like"/>
</dbReference>
<keyword evidence="3" id="KW-1185">Reference proteome</keyword>
<reference evidence="3" key="1">
    <citation type="journal article" date="2014" name="Science">
        <title>Ancient hybridizations among the ancestral genomes of bread wheat.</title>
        <authorList>
            <consortium name="International Wheat Genome Sequencing Consortium,"/>
            <person name="Marcussen T."/>
            <person name="Sandve S.R."/>
            <person name="Heier L."/>
            <person name="Spannagl M."/>
            <person name="Pfeifer M."/>
            <person name="Jakobsen K.S."/>
            <person name="Wulff B.B."/>
            <person name="Steuernagel B."/>
            <person name="Mayer K.F."/>
            <person name="Olsen O.A."/>
        </authorList>
    </citation>
    <scope>NUCLEOTIDE SEQUENCE [LARGE SCALE GENOMIC DNA]</scope>
    <source>
        <strain evidence="3">cv. AL8/78</strain>
    </source>
</reference>
<dbReference type="Pfam" id="PF05057">
    <property type="entry name" value="DUF676"/>
    <property type="match status" value="1"/>
</dbReference>
<organism evidence="2 3">
    <name type="scientific">Aegilops tauschii subsp. strangulata</name>
    <name type="common">Goatgrass</name>
    <dbReference type="NCBI Taxonomy" id="200361"/>
    <lineage>
        <taxon>Eukaryota</taxon>
        <taxon>Viridiplantae</taxon>
        <taxon>Streptophyta</taxon>
        <taxon>Embryophyta</taxon>
        <taxon>Tracheophyta</taxon>
        <taxon>Spermatophyta</taxon>
        <taxon>Magnoliopsida</taxon>
        <taxon>Liliopsida</taxon>
        <taxon>Poales</taxon>
        <taxon>Poaceae</taxon>
        <taxon>BOP clade</taxon>
        <taxon>Pooideae</taxon>
        <taxon>Triticodae</taxon>
        <taxon>Triticeae</taxon>
        <taxon>Triticinae</taxon>
        <taxon>Aegilops</taxon>
    </lineage>
</organism>
<dbReference type="EnsemblPlants" id="AET7Gv20278900.61">
    <property type="protein sequence ID" value="AET7Gv20278900.61"/>
    <property type="gene ID" value="AET7Gv20278900"/>
</dbReference>
<reference evidence="3" key="2">
    <citation type="journal article" date="2017" name="Nat. Plants">
        <title>The Aegilops tauschii genome reveals multiple impacts of transposons.</title>
        <authorList>
            <person name="Zhao G."/>
            <person name="Zou C."/>
            <person name="Li K."/>
            <person name="Wang K."/>
            <person name="Li T."/>
            <person name="Gao L."/>
            <person name="Zhang X."/>
            <person name="Wang H."/>
            <person name="Yang Z."/>
            <person name="Liu X."/>
            <person name="Jiang W."/>
            <person name="Mao L."/>
            <person name="Kong X."/>
            <person name="Jiao Y."/>
            <person name="Jia J."/>
        </authorList>
    </citation>
    <scope>NUCLEOTIDE SEQUENCE [LARGE SCALE GENOMIC DNA]</scope>
    <source>
        <strain evidence="3">cv. AL8/78</strain>
    </source>
</reference>
<protein>
    <recommendedName>
        <fullName evidence="1">DUF676 domain-containing protein</fullName>
    </recommendedName>
</protein>
<dbReference type="Proteomes" id="UP000015105">
    <property type="component" value="Chromosome 7D"/>
</dbReference>
<feature type="domain" description="DUF676" evidence="1">
    <location>
        <begin position="76"/>
        <end position="113"/>
    </location>
</feature>
<reference evidence="2" key="4">
    <citation type="submission" date="2019-03" db="UniProtKB">
        <authorList>
            <consortium name="EnsemblPlants"/>
        </authorList>
    </citation>
    <scope>IDENTIFICATION</scope>
</reference>
<name>A0A453QQF1_AEGTS</name>
<reference evidence="2" key="5">
    <citation type="journal article" date="2021" name="G3 (Bethesda)">
        <title>Aegilops tauschii genome assembly Aet v5.0 features greater sequence contiguity and improved annotation.</title>
        <authorList>
            <person name="Wang L."/>
            <person name="Zhu T."/>
            <person name="Rodriguez J.C."/>
            <person name="Deal K.R."/>
            <person name="Dubcovsky J."/>
            <person name="McGuire P.E."/>
            <person name="Lux T."/>
            <person name="Spannagl M."/>
            <person name="Mayer K.F.X."/>
            <person name="Baldrich P."/>
            <person name="Meyers B.C."/>
            <person name="Huo N."/>
            <person name="Gu Y.Q."/>
            <person name="Zhou H."/>
            <person name="Devos K.M."/>
            <person name="Bennetzen J.L."/>
            <person name="Unver T."/>
            <person name="Budak H."/>
            <person name="Gulick P.J."/>
            <person name="Galiba G."/>
            <person name="Kalapos B."/>
            <person name="Nelson D.R."/>
            <person name="Li P."/>
            <person name="You F.M."/>
            <person name="Luo M.C."/>
            <person name="Dvorak J."/>
        </authorList>
    </citation>
    <scope>NUCLEOTIDE SEQUENCE [LARGE SCALE GENOMIC DNA]</scope>
    <source>
        <strain evidence="2">cv. AL8/78</strain>
    </source>
</reference>
<accession>A0A453QQF1</accession>
<sequence length="116" mass="12718">SGSRLGCAGSFRSRSAKIRQFFKCPSDRCSDGIRFGSLFPTRLNTTKYLCSHPMSTGRGSPVSCSSMEASKSKPGPEHLIVLVHGIMASPSDWTYGEAVLKKRLGDNFFIYGMRAF</sequence>